<keyword evidence="7" id="KW-1185">Reference proteome</keyword>
<dbReference type="OrthoDB" id="416786at2759"/>
<feature type="region of interest" description="Disordered" evidence="4">
    <location>
        <begin position="4239"/>
        <end position="4260"/>
    </location>
</feature>
<gene>
    <name evidence="6" type="ORF">K444DRAFT_662915</name>
</gene>
<keyword evidence="2" id="KW-0597">Phosphoprotein</keyword>
<dbReference type="FunFam" id="1.10.1200.10:FF:000005">
    <property type="entry name" value="Nonribosomal peptide synthetase 1"/>
    <property type="match status" value="2"/>
</dbReference>
<dbReference type="FunFam" id="3.40.50.980:FF:000001">
    <property type="entry name" value="Non-ribosomal peptide synthetase"/>
    <property type="match status" value="2"/>
</dbReference>
<dbReference type="Gene3D" id="3.30.559.10">
    <property type="entry name" value="Chloramphenicol acetyltransferase-like domain"/>
    <property type="match status" value="5"/>
</dbReference>
<dbReference type="CDD" id="cd19542">
    <property type="entry name" value="CT_NRPS-like"/>
    <property type="match status" value="2"/>
</dbReference>
<evidence type="ECO:0000313" key="6">
    <source>
        <dbReference type="EMBL" id="PMD60944.1"/>
    </source>
</evidence>
<dbReference type="GO" id="GO:0044550">
    <property type="term" value="P:secondary metabolite biosynthetic process"/>
    <property type="evidence" value="ECO:0007669"/>
    <property type="project" value="TreeGrafter"/>
</dbReference>
<keyword evidence="1" id="KW-0596">Phosphopantetheine</keyword>
<proteinExistence type="predicted"/>
<dbReference type="InterPro" id="IPR045851">
    <property type="entry name" value="AMP-bd_C_sf"/>
</dbReference>
<dbReference type="PANTHER" id="PTHR45527">
    <property type="entry name" value="NONRIBOSOMAL PEPTIDE SYNTHETASE"/>
    <property type="match status" value="1"/>
</dbReference>
<evidence type="ECO:0000313" key="7">
    <source>
        <dbReference type="Proteomes" id="UP000235371"/>
    </source>
</evidence>
<keyword evidence="3" id="KW-0436">Ligase</keyword>
<dbReference type="FunFam" id="3.30.559.30:FF:000002">
    <property type="entry name" value="Nonribosomal peptide synthase Pes1"/>
    <property type="match status" value="1"/>
</dbReference>
<dbReference type="NCBIfam" id="NF003417">
    <property type="entry name" value="PRK04813.1"/>
    <property type="match status" value="3"/>
</dbReference>
<evidence type="ECO:0000256" key="4">
    <source>
        <dbReference type="SAM" id="MobiDB-lite"/>
    </source>
</evidence>
<dbReference type="InterPro" id="IPR042099">
    <property type="entry name" value="ANL_N_sf"/>
</dbReference>
<dbReference type="FunFam" id="3.30.559.30:FF:000003">
    <property type="entry name" value="Nonribosomal peptide synthase SidD"/>
    <property type="match status" value="2"/>
</dbReference>
<dbReference type="InterPro" id="IPR036736">
    <property type="entry name" value="ACP-like_sf"/>
</dbReference>
<dbReference type="RefSeq" id="XP_024737848.1">
    <property type="nucleotide sequence ID" value="XM_024886763.1"/>
</dbReference>
<feature type="compositionally biased region" description="Low complexity" evidence="4">
    <location>
        <begin position="4245"/>
        <end position="4256"/>
    </location>
</feature>
<dbReference type="InterPro" id="IPR020806">
    <property type="entry name" value="PKS_PP-bd"/>
</dbReference>
<dbReference type="Gene3D" id="3.40.50.980">
    <property type="match status" value="2"/>
</dbReference>
<dbReference type="InterPro" id="IPR000873">
    <property type="entry name" value="AMP-dep_synth/lig_dom"/>
</dbReference>
<dbReference type="Pfam" id="PF00550">
    <property type="entry name" value="PP-binding"/>
    <property type="match status" value="4"/>
</dbReference>
<dbReference type="Pfam" id="PF00668">
    <property type="entry name" value="Condensation"/>
    <property type="match status" value="5"/>
</dbReference>
<feature type="domain" description="Carrier" evidence="5">
    <location>
        <begin position="2095"/>
        <end position="2171"/>
    </location>
</feature>
<dbReference type="EMBL" id="KZ613787">
    <property type="protein sequence ID" value="PMD60944.1"/>
    <property type="molecule type" value="Genomic_DNA"/>
</dbReference>
<dbReference type="FunFam" id="3.40.50.12780:FF:000014">
    <property type="entry name" value="Nonribosomal peptide synthetase 1"/>
    <property type="match status" value="3"/>
</dbReference>
<evidence type="ECO:0000256" key="1">
    <source>
        <dbReference type="ARBA" id="ARBA00022450"/>
    </source>
</evidence>
<feature type="domain" description="Carrier" evidence="5">
    <location>
        <begin position="3717"/>
        <end position="3793"/>
    </location>
</feature>
<dbReference type="SMART" id="SM00823">
    <property type="entry name" value="PKS_PP"/>
    <property type="match status" value="3"/>
</dbReference>
<feature type="domain" description="Carrier" evidence="5">
    <location>
        <begin position="2659"/>
        <end position="2735"/>
    </location>
</feature>
<dbReference type="SUPFAM" id="SSF56801">
    <property type="entry name" value="Acetyl-CoA synthetase-like"/>
    <property type="match status" value="3"/>
</dbReference>
<dbReference type="GeneID" id="36594840"/>
<reference evidence="6 7" key="1">
    <citation type="submission" date="2016-04" db="EMBL/GenBank/DDBJ databases">
        <title>A degradative enzymes factory behind the ericoid mycorrhizal symbiosis.</title>
        <authorList>
            <consortium name="DOE Joint Genome Institute"/>
            <person name="Martino E."/>
            <person name="Morin E."/>
            <person name="Grelet G."/>
            <person name="Kuo A."/>
            <person name="Kohler A."/>
            <person name="Daghino S."/>
            <person name="Barry K."/>
            <person name="Choi C."/>
            <person name="Cichocki N."/>
            <person name="Clum A."/>
            <person name="Copeland A."/>
            <person name="Hainaut M."/>
            <person name="Haridas S."/>
            <person name="Labutti K."/>
            <person name="Lindquist E."/>
            <person name="Lipzen A."/>
            <person name="Khouja H.-R."/>
            <person name="Murat C."/>
            <person name="Ohm R."/>
            <person name="Olson A."/>
            <person name="Spatafora J."/>
            <person name="Veneault-Fourrey C."/>
            <person name="Henrissat B."/>
            <person name="Grigoriev I."/>
            <person name="Martin F."/>
            <person name="Perotto S."/>
        </authorList>
    </citation>
    <scope>NUCLEOTIDE SEQUENCE [LARGE SCALE GENOMIC DNA]</scope>
    <source>
        <strain evidence="6 7">E</strain>
    </source>
</reference>
<accession>A0A2J6TD29</accession>
<dbReference type="InParanoid" id="A0A2J6TD29"/>
<protein>
    <recommendedName>
        <fullName evidence="5">Carrier domain-containing protein</fullName>
    </recommendedName>
</protein>
<dbReference type="InterPro" id="IPR020845">
    <property type="entry name" value="AMP-binding_CS"/>
</dbReference>
<dbReference type="Gene3D" id="2.30.38.10">
    <property type="entry name" value="Luciferase, Domain 3"/>
    <property type="match status" value="1"/>
</dbReference>
<dbReference type="NCBIfam" id="TIGR01733">
    <property type="entry name" value="AA-adenyl-dom"/>
    <property type="match status" value="3"/>
</dbReference>
<dbReference type="FunFam" id="3.30.559.10:FF:000016">
    <property type="entry name" value="Nonribosomal peptide synthase Pes1"/>
    <property type="match status" value="1"/>
</dbReference>
<organism evidence="6 7">
    <name type="scientific">Hyaloscypha bicolor E</name>
    <dbReference type="NCBI Taxonomy" id="1095630"/>
    <lineage>
        <taxon>Eukaryota</taxon>
        <taxon>Fungi</taxon>
        <taxon>Dikarya</taxon>
        <taxon>Ascomycota</taxon>
        <taxon>Pezizomycotina</taxon>
        <taxon>Leotiomycetes</taxon>
        <taxon>Helotiales</taxon>
        <taxon>Hyaloscyphaceae</taxon>
        <taxon>Hyaloscypha</taxon>
        <taxon>Hyaloscypha bicolor</taxon>
    </lineage>
</organism>
<dbReference type="CDD" id="cd19534">
    <property type="entry name" value="E_NRPS"/>
    <property type="match status" value="1"/>
</dbReference>
<dbReference type="InterPro" id="IPR009081">
    <property type="entry name" value="PP-bd_ACP"/>
</dbReference>
<dbReference type="GO" id="GO:0005737">
    <property type="term" value="C:cytoplasm"/>
    <property type="evidence" value="ECO:0007669"/>
    <property type="project" value="TreeGrafter"/>
</dbReference>
<evidence type="ECO:0000256" key="3">
    <source>
        <dbReference type="ARBA" id="ARBA00022598"/>
    </source>
</evidence>
<dbReference type="Pfam" id="PF00501">
    <property type="entry name" value="AMP-binding"/>
    <property type="match status" value="3"/>
</dbReference>
<dbReference type="CDD" id="cd19545">
    <property type="entry name" value="FUM14_C_NRPS-like"/>
    <property type="match status" value="2"/>
</dbReference>
<evidence type="ECO:0000259" key="5">
    <source>
        <dbReference type="PROSITE" id="PS50075"/>
    </source>
</evidence>
<dbReference type="GO" id="GO:0043041">
    <property type="term" value="P:amino acid activation for nonribosomal peptide biosynthetic process"/>
    <property type="evidence" value="ECO:0007669"/>
    <property type="project" value="TreeGrafter"/>
</dbReference>
<dbReference type="PROSITE" id="PS50075">
    <property type="entry name" value="CARRIER"/>
    <property type="match status" value="5"/>
</dbReference>
<dbReference type="SUPFAM" id="SSF47336">
    <property type="entry name" value="ACP-like"/>
    <property type="match status" value="4"/>
</dbReference>
<dbReference type="Gene3D" id="3.30.559.30">
    <property type="entry name" value="Nonribosomal peptide synthetase, condensation domain"/>
    <property type="match status" value="5"/>
</dbReference>
<feature type="domain" description="Carrier" evidence="5">
    <location>
        <begin position="4271"/>
        <end position="4350"/>
    </location>
</feature>
<dbReference type="InterPro" id="IPR023213">
    <property type="entry name" value="CAT-like_dom_sf"/>
</dbReference>
<name>A0A2J6TD29_9HELO</name>
<feature type="domain" description="Carrier" evidence="5">
    <location>
        <begin position="576"/>
        <end position="652"/>
    </location>
</feature>
<dbReference type="Gene3D" id="1.10.1200.10">
    <property type="entry name" value="ACP-like"/>
    <property type="match status" value="4"/>
</dbReference>
<sequence>MAQETHMLQSPALNSHHDVFHSENTLHLNQKRAATTTVPGMGESCIHQVFAQRVRESPDSEAVCGWDQQFSYSELDTLSSRLAFRLVSLNVGSEVLVPLCFEKSAWTIVAMMAVLKAGGAFVPLDPSYPVKRLEQIIHQTGANLILTSTQYTDLCRPLVRKLLPVSSSTFDELPAPSDAASFSSQPSSAAYVIFTSGSTGQPKGVVVEHRAFCACAVAHGPAHRIESTSRVLQFASYSFDASLVEILTTLMSGGCCCVPSAIDRVNDLARAMHELRVDLAILTPTVAALLAPKAIPLLKTLVMVGETMQKSQIQDWADIPHLLCAYGPTEASVSATVNSRVTEAAGPANLGVPVGCHMWIIDPDDHNRLLPEGEIGEALIEGPNLARGYLNDPERTRAAFIDNTTWQKPGQRFYKTGDLMRRNVDGTLDFVGRKDMQIKIRGQRVEIGEIEQCLAGEDGVSQTVVVWPNFGPYACRLVGIVCLETLSNKMVDTKDLRLLRGVESVKAQEYLSRLMARAEVSLPSFMIPAVILPVEAIPLLLSGKVNRSQMTEWIGGLDDATLLDIQTRKDDRDGRTTRTKLELMMSQIWAKVLNIPSDQILLDKSFLSYGGDSVSAIQVVSKCREKGMKIAVQDILKWKTISRLLPQVVVSVKFAPIREESIEKPFKLSPIQQMFFETSPNGETHFNQSFLLRAKRVIKSSEMQRALEAVIKRHSMLRARFVVDKTGLWVQRITNNVSGSYRFQYHKSASFDAILPILNSRQESLDIMNGPVLVCDLFYTKQGCFVSVIAHHVVVDLVSWRIIFDDLEQSLEPGDSLPDVPVSFQNWCILQAEYSQEHLTPGAAYPFAVEPPNPEFWKMDIAHNFHRDTREEVFELDEELTTSLLKGEDCHRALRTEPMDLFLSALFYSFREAFPERETPSIHVEGHGREVWDSNIDISQTVGWFTTLCPLHIPIGDNDTIIDVVRFTKDVRQAIPHKGWGYFASRYLNPEGRKTLAIDGPMELVFNYSGLYQQLERPDGLLEQVESSMQESAAKSMTRFSLFEVNAYVEQGRLRFSFKFNSRMAHQERIQKWNVSVKQCLKDLAENIRQLPVQYTLSDFPKARLTYGSLDTLAEKVLSHPGMTANVEIEDIYPCAPMQQGILISQVKGSASYNTHTLWEVESSPGSQRVDIERLEHAWRQVVSRHPCLRTIFVENVTANESFHQVVLKNVEVKVVKRQWVSKSLELHQPCGELNGQAQLPLQFTIYEAENGRVFSSLNISHLVMDGLSIDNIIRDILLAYDDRLPPAPASSYGDYISLLRGLDHTKSLRFWKVRLADLEPCLFPTLEVSSDVKKELRSMGSMISPGQAKKLWEFCEKENYTMSTLFQLAWAIVLQSYVGTNDVCFGYLVSGRDVPLPGIEDLVGAFSNMLICRADLSKMDSVSSALESMQADALMCLEHEFCSLGDVHNVLGVPALFNTIISYQRHEASKVAVKSSIEFEKIGEYDPSEYDLAVGVHVFDGKIFVKMDFQSELLSRDHAEHVIDTLNAVLSAFADNPSQDIRTVNRVGNKGRDAILSFAAQELERSTECIHSAIKQQVAYCPEASAIDAWDASFSYGELYKISFLVAKGLLDIGLGPQAVVPLLFEKSGWTTVAMLAVMLAGGIFVLLDPSHPKARLEEIVAQISPTVVISSRQQTELASSFVGTVFEVGPDIVERSRESEKITLADGLKSTDAAFIIFTSGSTGKPKGVVIEHGAFVSAAKAHSGPLEMTNSSRVLQFASYSFDACLLEILTTLISGGTVCVPTEADRSSNLPKTMRDLEITWANLTPLVADVLLKEYLPCLQTLVVAGEVMSQEQIRSWANCSTHLINGYGPTEATVAATLNLDAINSVASNIGHPVGCRVWILDSCQNLVPPGALGQLFIDGPTLARGYFDDPEKTAAAFIEPPSWLKTKYPHIYMTGDLVRYSLDGSMSFVGRKDTSQVKIRGQRVEVSEVEDGVRSLLPNHRQVAVVFRKLLAGRGQLIAFIVLPGQSSGDTILEMDETTRYQFCEIRQSLLLSLPKYMVPDMFIPLTKMPLKLSGKLDRAYLRELVDCLSHYQISLYSLAEAVAQDVAPQTGTEKMLQRLWCTVLGIGPQQIRSQSNFFKIGGDSVLAMKLTANAHNEGLFLTVSAVFQDPTLQGMAAYLDSQGSLNEIPVVNIEPFTLLRGIRGSTEEIRTSVALQCALSLDNIHDIYPCTPLQEGLIALSMKQPRCYVAQYVLQLPSGLDVERFKAAWENVVATTEVFRTRIVVNGLTILQAVVEQKIHWEYSQIQESPTTAVHNVAPIQLGMPLQHFEILEGPEECFFRLTVHHAIYDGWSLFLVFKQVEALYGGHSPQHLTPFNRFIAHLAEANGNSSEYWHTQFLGANIHHFPDPVHDGYICRGHESITRKLKDVEVVGTGVTPSTILRAAWAITIARATVSNDVLFGVVLSGRNVPIAEATRIVGPTITTVPIRVKLDLSQPISDFLQDLQKHATEMIPHEHAGLQVIKNYSKNKDAAAFTSVIVVQSKDTDIDSIKFMGSEIVHVMNADFDTYPLVLEYRPGAKAESILCARYDKQIISSEKMDAVLEDFQFVLQQISGKIDAKIGDLMVFEAREEEHHHTSNTDAQSLKEKLESNWKETRLQTPFPSYKPLDFCSLTEPEKQLQKLWSRLLGISTTRIGLEDNFFRLGGDSIAAIKLTAAARVQNISLPVATIFNNPTLSEMAKEMETTNGNEETVAPFALIESSETDVLESVALQCSIMAGQIEDLYPCSPLQEGLMALSTKQPGTYVAQYIFRIPHSIDLEHFKKAWNSTSQLHTILRTRIILQGSVMLQVVVKEAAKFENHSTADLDGFLRENTLQVGFGARLSRFMIVQTADGGQYFVLLLHHTTFDAWSLPKLFDSVTRFYEQRLVSKPTPYNSFIDYILNDNKESMALFWATYLKDLDTSHFPQLPTPSYTPSETKTIRRSISISRPSESQITTSTLLRGAWAVTLGSYSNCKDVVFCTTLSGRNTPLQGIMGITGPTIATVPIRIDVDLKQSGKDFLQAIQSQTGAMIPFEQYGLQNIRRISTDAMKACDAPSLLVIRPEEDDNSDNRLLGLDPVLTPIANISSYPLAIECKIDNGRVDVFGYYDDSIVSETQMHRILHHFEHVLRQLGEESLNILGELSKVSPYDYNVLDKWNKDVPQVIEKCIHEITHNQAIATPDAPAVWAWDVKWSHAELDRLSSYLAYDLIQVGVKSEDIVPMCFERSGWVVVAMLGILKAGGAFLPWDPAHPEERRKEMIRQTGSEVVVTSKQTAVLCSGLAKTTFVVDPGLFDQRDVELEPHDDPHTAAYVIYTSGSTGKPKGVVIEHKAYSTSAIAHGPVHRIHSKSRVAQFASYSVDAICLEIITSIMMGGCTCICSDSRRNNGLGIALNEMGVTVAALTPSVLSLMSPEELPQLETVIVVGEAAPPALVERWRIYFHLINGYGPTESSLSAVMNEKMTAAARSNIGHAVGCVTWIADMYNHERLVPIGCIGELIIEGPTLARGYLHDETKTSQAFVENPGWLERRGSKLYKTGDLVRYDPDGTIVFVGRKDMQVKINGHRIELGEIEHHIMRALHFVQQAVVETITTDDARVLVAVLIIKDTQELDVQSAEACTMTPALKLHLQTLERLLISTLPTYMVPNLWIPINEMPFASSGKVDRKRLQELATVIWNTQRTQYALSDGTKREPMGFALELRKMWSTVLNLPVEEIGADDNFFHIGADSIAAMKLAGYASKQGWELSVASIFHTPILDGMAKILVPGTQLHEEAPKPFSLLCNTNIDAFFKEIRSRLFDPECQIEDVMPSTDFQAWAVSYGSMNAGFITYMNLIPAKELDEDRLEEACRDVVSSHSILRTTFVLYRNEILQVVLKNPLLHFERIKCVESIDVTWHQWFQKQQQLRLGENIVKFVFLTHKTDQRLVMRISHAQYDGISFPSIWKSLSQAYAGQDIPSSSPFSTFISAIADKTDAREYWKDLLANSKMTSIASNFSPSYRRPLDQTIDQIIDLPSIHPDFTLATFIKASWSIVLSHIANESDLVFGNLVSGRSLSLDRVVGPCLNIVPVRVRLDPSCTVLELLRQIQNQQLSSIPFETLGFREIVKVADWHPSTRYSSVVQHQNIPELKKKVLMDGVECEAFAYRDAIDTSDIEILSMTLDGKLKVEIGYCEEVISQPEANIWLEILCRLVAQLSDILDTKVANIDVAHFDVAKGREPSVDSTSTPSATNNSTGLTPGSAVASIRHLSMLESKLQSLWHSVLDKGQFKNRWSDIPPSTSFFSLPGADLVSACILASRFQQEGYGLTAREVIDNDTLEGQAVLIEQRGVRDRQYGYF</sequence>
<dbReference type="InterPro" id="IPR010071">
    <property type="entry name" value="AA_adenyl_dom"/>
</dbReference>
<dbReference type="PROSITE" id="PS00455">
    <property type="entry name" value="AMP_BINDING"/>
    <property type="match status" value="3"/>
</dbReference>
<dbReference type="PROSITE" id="PS00012">
    <property type="entry name" value="PHOSPHOPANTETHEINE"/>
    <property type="match status" value="2"/>
</dbReference>
<dbReference type="Gene3D" id="3.40.50.12780">
    <property type="entry name" value="N-terminal domain of ligase-like"/>
    <property type="match status" value="2"/>
</dbReference>
<dbReference type="STRING" id="1095630.A0A2J6TD29"/>
<dbReference type="CDD" id="cd05918">
    <property type="entry name" value="A_NRPS_SidN3_like"/>
    <property type="match status" value="3"/>
</dbReference>
<dbReference type="Gene3D" id="3.30.300.30">
    <property type="match status" value="3"/>
</dbReference>
<dbReference type="SUPFAM" id="SSF52777">
    <property type="entry name" value="CoA-dependent acyltransferases"/>
    <property type="match status" value="10"/>
</dbReference>
<dbReference type="InterPro" id="IPR006162">
    <property type="entry name" value="Ppantetheine_attach_site"/>
</dbReference>
<dbReference type="FunFam" id="3.30.300.30:FF:000015">
    <property type="entry name" value="Nonribosomal peptide synthase SidD"/>
    <property type="match status" value="3"/>
</dbReference>
<dbReference type="GO" id="GO:0016874">
    <property type="term" value="F:ligase activity"/>
    <property type="evidence" value="ECO:0007669"/>
    <property type="project" value="UniProtKB-KW"/>
</dbReference>
<dbReference type="GO" id="GO:0031177">
    <property type="term" value="F:phosphopantetheine binding"/>
    <property type="evidence" value="ECO:0007669"/>
    <property type="project" value="InterPro"/>
</dbReference>
<evidence type="ECO:0000256" key="2">
    <source>
        <dbReference type="ARBA" id="ARBA00022553"/>
    </source>
</evidence>
<dbReference type="InterPro" id="IPR001242">
    <property type="entry name" value="Condensation_dom"/>
</dbReference>
<dbReference type="Proteomes" id="UP000235371">
    <property type="component" value="Unassembled WGS sequence"/>
</dbReference>
<dbReference type="PANTHER" id="PTHR45527:SF16">
    <property type="entry name" value="NONRIBOSOMAL PEPTIDE SYNTHASE ATNA-RELATED"/>
    <property type="match status" value="1"/>
</dbReference>